<evidence type="ECO:0000313" key="1">
    <source>
        <dbReference type="EMBL" id="GBN90853.1"/>
    </source>
</evidence>
<reference evidence="2 3" key="1">
    <citation type="journal article" date="2019" name="Sci. Rep.">
        <title>Orb-weaving spider Araneus ventricosus genome elucidates the spidroin gene catalogue.</title>
        <authorList>
            <person name="Kono N."/>
            <person name="Nakamura H."/>
            <person name="Ohtoshi R."/>
            <person name="Moran D.A.P."/>
            <person name="Shinohara A."/>
            <person name="Yoshida Y."/>
            <person name="Fujiwara M."/>
            <person name="Mori M."/>
            <person name="Tomita M."/>
            <person name="Arakawa K."/>
        </authorList>
    </citation>
    <scope>NUCLEOTIDE SEQUENCE [LARGE SCALE GENOMIC DNA]</scope>
</reference>
<dbReference type="AlphaFoldDB" id="A0A4Y2SVG1"/>
<keyword evidence="3" id="KW-1185">Reference proteome</keyword>
<protein>
    <submittedName>
        <fullName evidence="2">Uncharacterized protein</fullName>
    </submittedName>
</protein>
<organism evidence="2 3">
    <name type="scientific">Araneus ventricosus</name>
    <name type="common">Orbweaver spider</name>
    <name type="synonym">Epeira ventricosa</name>
    <dbReference type="NCBI Taxonomy" id="182803"/>
    <lineage>
        <taxon>Eukaryota</taxon>
        <taxon>Metazoa</taxon>
        <taxon>Ecdysozoa</taxon>
        <taxon>Arthropoda</taxon>
        <taxon>Chelicerata</taxon>
        <taxon>Arachnida</taxon>
        <taxon>Araneae</taxon>
        <taxon>Araneomorphae</taxon>
        <taxon>Entelegynae</taxon>
        <taxon>Araneoidea</taxon>
        <taxon>Araneidae</taxon>
        <taxon>Araneus</taxon>
    </lineage>
</organism>
<name>A0A4Y2SVG1_ARAVE</name>
<sequence>MVVWLFGPISEDRLYPGYPEDCCMGARNGGYFAGTSVPEYDVVAASLSDLPGCFCRKGGCILMVMVILMLKGALCEEVFEHQTETDALSRSGCE</sequence>
<accession>A0A4Y2SVG1</accession>
<evidence type="ECO:0000313" key="2">
    <source>
        <dbReference type="EMBL" id="GBN90865.1"/>
    </source>
</evidence>
<gene>
    <name evidence="2" type="ORF">AVEN_22699_1</name>
    <name evidence="1" type="ORF">AVEN_80168_1</name>
</gene>
<dbReference type="EMBL" id="BGPR01023576">
    <property type="protein sequence ID" value="GBN90853.1"/>
    <property type="molecule type" value="Genomic_DNA"/>
</dbReference>
<proteinExistence type="predicted"/>
<comment type="caution">
    <text evidence="2">The sequence shown here is derived from an EMBL/GenBank/DDBJ whole genome shotgun (WGS) entry which is preliminary data.</text>
</comment>
<dbReference type="Proteomes" id="UP000499080">
    <property type="component" value="Unassembled WGS sequence"/>
</dbReference>
<dbReference type="EMBL" id="BGPR01023582">
    <property type="protein sequence ID" value="GBN90865.1"/>
    <property type="molecule type" value="Genomic_DNA"/>
</dbReference>
<evidence type="ECO:0000313" key="3">
    <source>
        <dbReference type="Proteomes" id="UP000499080"/>
    </source>
</evidence>